<evidence type="ECO:0000313" key="7">
    <source>
        <dbReference type="Proteomes" id="UP001302602"/>
    </source>
</evidence>
<dbReference type="SMART" id="SM00906">
    <property type="entry name" value="Fungal_trans"/>
    <property type="match status" value="1"/>
</dbReference>
<dbReference type="Pfam" id="PF04082">
    <property type="entry name" value="Fungal_trans"/>
    <property type="match status" value="1"/>
</dbReference>
<organism evidence="6 7">
    <name type="scientific">Parathielavia appendiculata</name>
    <dbReference type="NCBI Taxonomy" id="2587402"/>
    <lineage>
        <taxon>Eukaryota</taxon>
        <taxon>Fungi</taxon>
        <taxon>Dikarya</taxon>
        <taxon>Ascomycota</taxon>
        <taxon>Pezizomycotina</taxon>
        <taxon>Sordariomycetes</taxon>
        <taxon>Sordariomycetidae</taxon>
        <taxon>Sordariales</taxon>
        <taxon>Chaetomiaceae</taxon>
        <taxon>Parathielavia</taxon>
    </lineage>
</organism>
<reference evidence="6" key="2">
    <citation type="submission" date="2023-05" db="EMBL/GenBank/DDBJ databases">
        <authorList>
            <consortium name="Lawrence Berkeley National Laboratory"/>
            <person name="Steindorff A."/>
            <person name="Hensen N."/>
            <person name="Bonometti L."/>
            <person name="Westerberg I."/>
            <person name="Brannstrom I.O."/>
            <person name="Guillou S."/>
            <person name="Cros-Aarteil S."/>
            <person name="Calhoun S."/>
            <person name="Haridas S."/>
            <person name="Kuo A."/>
            <person name="Mondo S."/>
            <person name="Pangilinan J."/>
            <person name="Riley R."/>
            <person name="Labutti K."/>
            <person name="Andreopoulos B."/>
            <person name="Lipzen A."/>
            <person name="Chen C."/>
            <person name="Yanf M."/>
            <person name="Daum C."/>
            <person name="Ng V."/>
            <person name="Clum A."/>
            <person name="Ohm R."/>
            <person name="Martin F."/>
            <person name="Silar P."/>
            <person name="Natvig D."/>
            <person name="Lalanne C."/>
            <person name="Gautier V."/>
            <person name="Ament-Velasquez S.L."/>
            <person name="Kruys A."/>
            <person name="Hutchinson M.I."/>
            <person name="Powell A.J."/>
            <person name="Barry K."/>
            <person name="Miller A.N."/>
            <person name="Grigoriev I.V."/>
            <person name="Debuchy R."/>
            <person name="Gladieux P."/>
            <person name="Thoren M.H."/>
            <person name="Johannesson H."/>
        </authorList>
    </citation>
    <scope>NUCLEOTIDE SEQUENCE</scope>
    <source>
        <strain evidence="6">CBS 731.68</strain>
    </source>
</reference>
<dbReference type="InterPro" id="IPR001138">
    <property type="entry name" value="Zn2Cys6_DnaBD"/>
</dbReference>
<dbReference type="SUPFAM" id="SSF57701">
    <property type="entry name" value="Zn2/Cys6 DNA-binding domain"/>
    <property type="match status" value="1"/>
</dbReference>
<dbReference type="PROSITE" id="PS50048">
    <property type="entry name" value="ZN2_CY6_FUNGAL_2"/>
    <property type="match status" value="1"/>
</dbReference>
<keyword evidence="3" id="KW-0539">Nucleus</keyword>
<dbReference type="GO" id="GO:0005634">
    <property type="term" value="C:nucleus"/>
    <property type="evidence" value="ECO:0007669"/>
    <property type="project" value="UniProtKB-SubCell"/>
</dbReference>
<dbReference type="Pfam" id="PF00172">
    <property type="entry name" value="Zn_clus"/>
    <property type="match status" value="1"/>
</dbReference>
<evidence type="ECO:0000313" key="6">
    <source>
        <dbReference type="EMBL" id="KAK4120294.1"/>
    </source>
</evidence>
<dbReference type="PANTHER" id="PTHR31001:SF45">
    <property type="entry name" value="ZN(II)2CYS6 TRANSCRIPTION FACTOR (EUROFUNG)"/>
    <property type="match status" value="1"/>
</dbReference>
<evidence type="ECO:0000259" key="5">
    <source>
        <dbReference type="PROSITE" id="PS50048"/>
    </source>
</evidence>
<dbReference type="Proteomes" id="UP001302602">
    <property type="component" value="Unassembled WGS sequence"/>
</dbReference>
<name>A0AAN6Z196_9PEZI</name>
<dbReference type="GO" id="GO:0003677">
    <property type="term" value="F:DNA binding"/>
    <property type="evidence" value="ECO:0007669"/>
    <property type="project" value="InterPro"/>
</dbReference>
<feature type="compositionally biased region" description="Polar residues" evidence="4">
    <location>
        <begin position="529"/>
        <end position="552"/>
    </location>
</feature>
<dbReference type="InterPro" id="IPR007219">
    <property type="entry name" value="XnlR_reg_dom"/>
</dbReference>
<dbReference type="InterPro" id="IPR050613">
    <property type="entry name" value="Sec_Metabolite_Reg"/>
</dbReference>
<dbReference type="GeneID" id="87831681"/>
<feature type="region of interest" description="Disordered" evidence="4">
    <location>
        <begin position="529"/>
        <end position="563"/>
    </location>
</feature>
<dbReference type="InterPro" id="IPR036864">
    <property type="entry name" value="Zn2-C6_fun-type_DNA-bd_sf"/>
</dbReference>
<dbReference type="GO" id="GO:0006351">
    <property type="term" value="P:DNA-templated transcription"/>
    <property type="evidence" value="ECO:0007669"/>
    <property type="project" value="InterPro"/>
</dbReference>
<evidence type="ECO:0000256" key="4">
    <source>
        <dbReference type="SAM" id="MobiDB-lite"/>
    </source>
</evidence>
<gene>
    <name evidence="6" type="ORF">N657DRAFT_658608</name>
</gene>
<dbReference type="AlphaFoldDB" id="A0AAN6Z196"/>
<sequence>MDESATPNSEGGGTTPKRVLACQLCQQRKVKCDRKFPCSNCVRSNARCVPATLVPRQRRRRFPERELLARIRHYEALLQEHHIPFEPLHPPAPGNPESSNQSQSGHSPNTRSEPPSSSEHSRATRPRLSTNIWRALSQKKFNSEDEAGDEGEEDEPGGKFFHYDDDQRDAVMKHTWDRYHGASDTSHHLLFGTPGSSVDLTTLHPTQAKIFRLWQIYLDNVNPLLKVTHTPTMQTRIIDAVNDLAKMAPPLEALLFSIYCVALLSVTEGQCQTLFGSPRKELLAGYQFACRQALINANLQSGDYDSLTALFLYLVSVKPVTDPRALSTSLLAPAIRIAQHQGFHTEFSNVRRPTLEAEMRRRLWWALVVFDARICETFTSRTTTLNPTWDCGTPSNLNDFDLRPDMKTAPFVHERPTEALFVSVRSSVSDLVRHSAFHLDFTCFDPLLTTLSRAKKPVTIPLGASDETRQLPELQKKADRQNLLDLQRHIEEHVFAHCDPENPLHFMTMWTVRGYFAKNWLMEHCSWQSDDAPTPESHQPSSISTKATTTKPTEAHLHPHPNPGVSHALRMLECDTKLMSSPLTKSFHWYIQSHFPFLAYAYLVHYLKKRPGEAAQADSALWEAMHANYEARKMDFAETHKPLFVLFARIVLQAWDGVVMVPGVRLDGDGDGEGLQREMCPRIVARIKRRVAEMEGRAAEEPVGGGAGEGFAVDEAIVASGGAVSSGLRAPIGDATGAQPSFVIPGLGGVWGMLPGDSGMEFMDLDQFYPTTDWGLMQGRGW</sequence>
<evidence type="ECO:0000256" key="1">
    <source>
        <dbReference type="ARBA" id="ARBA00004123"/>
    </source>
</evidence>
<evidence type="ECO:0000256" key="3">
    <source>
        <dbReference type="ARBA" id="ARBA00023242"/>
    </source>
</evidence>
<feature type="region of interest" description="Disordered" evidence="4">
    <location>
        <begin position="84"/>
        <end position="162"/>
    </location>
</feature>
<dbReference type="PANTHER" id="PTHR31001">
    <property type="entry name" value="UNCHARACTERIZED TRANSCRIPTIONAL REGULATORY PROTEIN"/>
    <property type="match status" value="1"/>
</dbReference>
<dbReference type="GO" id="GO:0008270">
    <property type="term" value="F:zinc ion binding"/>
    <property type="evidence" value="ECO:0007669"/>
    <property type="project" value="InterPro"/>
</dbReference>
<keyword evidence="7" id="KW-1185">Reference proteome</keyword>
<reference evidence="6" key="1">
    <citation type="journal article" date="2023" name="Mol. Phylogenet. Evol.">
        <title>Genome-scale phylogeny and comparative genomics of the fungal order Sordariales.</title>
        <authorList>
            <person name="Hensen N."/>
            <person name="Bonometti L."/>
            <person name="Westerberg I."/>
            <person name="Brannstrom I.O."/>
            <person name="Guillou S."/>
            <person name="Cros-Aarteil S."/>
            <person name="Calhoun S."/>
            <person name="Haridas S."/>
            <person name="Kuo A."/>
            <person name="Mondo S."/>
            <person name="Pangilinan J."/>
            <person name="Riley R."/>
            <person name="LaButti K."/>
            <person name="Andreopoulos B."/>
            <person name="Lipzen A."/>
            <person name="Chen C."/>
            <person name="Yan M."/>
            <person name="Daum C."/>
            <person name="Ng V."/>
            <person name="Clum A."/>
            <person name="Steindorff A."/>
            <person name="Ohm R.A."/>
            <person name="Martin F."/>
            <person name="Silar P."/>
            <person name="Natvig D.O."/>
            <person name="Lalanne C."/>
            <person name="Gautier V."/>
            <person name="Ament-Velasquez S.L."/>
            <person name="Kruys A."/>
            <person name="Hutchinson M.I."/>
            <person name="Powell A.J."/>
            <person name="Barry K."/>
            <person name="Miller A.N."/>
            <person name="Grigoriev I.V."/>
            <person name="Debuchy R."/>
            <person name="Gladieux P."/>
            <person name="Hiltunen Thoren M."/>
            <person name="Johannesson H."/>
        </authorList>
    </citation>
    <scope>NUCLEOTIDE SEQUENCE</scope>
    <source>
        <strain evidence="6">CBS 731.68</strain>
    </source>
</reference>
<keyword evidence="2" id="KW-0479">Metal-binding</keyword>
<protein>
    <recommendedName>
        <fullName evidence="5">Zn(2)-C6 fungal-type domain-containing protein</fullName>
    </recommendedName>
</protein>
<feature type="domain" description="Zn(2)-C6 fungal-type" evidence="5">
    <location>
        <begin position="21"/>
        <end position="49"/>
    </location>
</feature>
<dbReference type="CDD" id="cd12148">
    <property type="entry name" value="fungal_TF_MHR"/>
    <property type="match status" value="1"/>
</dbReference>
<dbReference type="SMART" id="SM00066">
    <property type="entry name" value="GAL4"/>
    <property type="match status" value="1"/>
</dbReference>
<dbReference type="EMBL" id="MU853240">
    <property type="protein sequence ID" value="KAK4120294.1"/>
    <property type="molecule type" value="Genomic_DNA"/>
</dbReference>
<dbReference type="RefSeq" id="XP_062644065.1">
    <property type="nucleotide sequence ID" value="XM_062794912.1"/>
</dbReference>
<comment type="caution">
    <text evidence="6">The sequence shown here is derived from an EMBL/GenBank/DDBJ whole genome shotgun (WGS) entry which is preliminary data.</text>
</comment>
<dbReference type="CDD" id="cd00067">
    <property type="entry name" value="GAL4"/>
    <property type="match status" value="1"/>
</dbReference>
<dbReference type="Gene3D" id="4.10.240.10">
    <property type="entry name" value="Zn(2)-C6 fungal-type DNA-binding domain"/>
    <property type="match status" value="1"/>
</dbReference>
<dbReference type="GO" id="GO:0000981">
    <property type="term" value="F:DNA-binding transcription factor activity, RNA polymerase II-specific"/>
    <property type="evidence" value="ECO:0007669"/>
    <property type="project" value="InterPro"/>
</dbReference>
<feature type="compositionally biased region" description="Polar residues" evidence="4">
    <location>
        <begin position="96"/>
        <end position="110"/>
    </location>
</feature>
<evidence type="ECO:0000256" key="2">
    <source>
        <dbReference type="ARBA" id="ARBA00022723"/>
    </source>
</evidence>
<accession>A0AAN6Z196</accession>
<feature type="compositionally biased region" description="Acidic residues" evidence="4">
    <location>
        <begin position="144"/>
        <end position="155"/>
    </location>
</feature>
<proteinExistence type="predicted"/>
<comment type="subcellular location">
    <subcellularLocation>
        <location evidence="1">Nucleus</location>
    </subcellularLocation>
</comment>